<organism evidence="2 3">
    <name type="scientific">Cellulomonas alba</name>
    <dbReference type="NCBI Taxonomy" id="3053467"/>
    <lineage>
        <taxon>Bacteria</taxon>
        <taxon>Bacillati</taxon>
        <taxon>Actinomycetota</taxon>
        <taxon>Actinomycetes</taxon>
        <taxon>Micrococcales</taxon>
        <taxon>Cellulomonadaceae</taxon>
        <taxon>Cellulomonas</taxon>
    </lineage>
</organism>
<protein>
    <submittedName>
        <fullName evidence="2">MBL fold metallo-hydrolase</fullName>
    </submittedName>
</protein>
<name>A0ABT7SIB5_9CELL</name>
<accession>A0ABT7SIB5</accession>
<proteinExistence type="predicted"/>
<dbReference type="PANTHER" id="PTHR46018">
    <property type="entry name" value="ZINC PHOSPHODIESTERASE ELAC PROTEIN 1"/>
    <property type="match status" value="1"/>
</dbReference>
<reference evidence="2 3" key="1">
    <citation type="submission" date="2023-06" db="EMBL/GenBank/DDBJ databases">
        <title>Cellulomonas sp. MW4 Whole genome sequence.</title>
        <authorList>
            <person name="Park S."/>
        </authorList>
    </citation>
    <scope>NUCLEOTIDE SEQUENCE [LARGE SCALE GENOMIC DNA]</scope>
    <source>
        <strain evidence="2 3">MW4</strain>
    </source>
</reference>
<dbReference type="RefSeq" id="WP_289455977.1">
    <property type="nucleotide sequence ID" value="NZ_JAUCGQ010000002.1"/>
</dbReference>
<gene>
    <name evidence="2" type="ORF">QRT04_13365</name>
</gene>
<dbReference type="PANTHER" id="PTHR46018:SF4">
    <property type="entry name" value="METALLO-HYDROLASE YHFI-RELATED"/>
    <property type="match status" value="1"/>
</dbReference>
<comment type="caution">
    <text evidence="2">The sequence shown here is derived from an EMBL/GenBank/DDBJ whole genome shotgun (WGS) entry which is preliminary data.</text>
</comment>
<evidence type="ECO:0000313" key="3">
    <source>
        <dbReference type="Proteomes" id="UP001529338"/>
    </source>
</evidence>
<dbReference type="InterPro" id="IPR036866">
    <property type="entry name" value="RibonucZ/Hydroxyglut_hydro"/>
</dbReference>
<evidence type="ECO:0000259" key="1">
    <source>
        <dbReference type="Pfam" id="PF12706"/>
    </source>
</evidence>
<dbReference type="Gene3D" id="3.60.15.10">
    <property type="entry name" value="Ribonuclease Z/Hydroxyacylglutathione hydrolase-like"/>
    <property type="match status" value="1"/>
</dbReference>
<dbReference type="EMBL" id="JAUCGQ010000002">
    <property type="protein sequence ID" value="MDM7855924.1"/>
    <property type="molecule type" value="Genomic_DNA"/>
</dbReference>
<dbReference type="InterPro" id="IPR001279">
    <property type="entry name" value="Metallo-B-lactamas"/>
</dbReference>
<dbReference type="SUPFAM" id="SSF56281">
    <property type="entry name" value="Metallo-hydrolase/oxidoreductase"/>
    <property type="match status" value="1"/>
</dbReference>
<keyword evidence="3" id="KW-1185">Reference proteome</keyword>
<sequence>MRLVVVGCSGSFPGPDSAASSYLVQAEDAEGRTWSVLLDLGSGALGPLQRHVDPRTLDAVALSHLHADHVADLAVLNVLLRYHPEGPRGLLPVHGPAGTAERVAHLAGKDPATAVDGQFEFHDWQPGAPVQVGPLTIEPIPVAHPIPSFGMRVTGPSDGDPSRRVTLTYTGDTDDCAGLDVLARDADLLLAEAGYVEGRDDALRGVHLTGRRAADLAQRAGAKRLVLTHVPPWNDPAVPATEAMAVYDGPIAVAAPGAVYPL</sequence>
<dbReference type="Proteomes" id="UP001529338">
    <property type="component" value="Unassembled WGS sequence"/>
</dbReference>
<feature type="domain" description="Metallo-beta-lactamase" evidence="1">
    <location>
        <begin position="36"/>
        <end position="229"/>
    </location>
</feature>
<dbReference type="Pfam" id="PF12706">
    <property type="entry name" value="Lactamase_B_2"/>
    <property type="match status" value="1"/>
</dbReference>
<evidence type="ECO:0000313" key="2">
    <source>
        <dbReference type="EMBL" id="MDM7855924.1"/>
    </source>
</evidence>
<dbReference type="CDD" id="cd07716">
    <property type="entry name" value="RNaseZ_short-form-like_MBL-fold"/>
    <property type="match status" value="1"/>
</dbReference>